<feature type="domain" description="SUEL-type lectin" evidence="4">
    <location>
        <begin position="129"/>
        <end position="218"/>
    </location>
</feature>
<evidence type="ECO:0000313" key="6">
    <source>
        <dbReference type="Proteomes" id="UP000261620"/>
    </source>
</evidence>
<keyword evidence="1" id="KW-0348">Hemagglutinin</keyword>
<sequence>MCQSNKLSQPDRNVCFSVLAATCFLTAAGKYGSESAREPAERIVTCENDFGVHRLSCERGVISVQAALYGRADTQTCSNGRPAHQLTNTQCSQPGTVNVLRKRCDGKKVCTFKYVDTTYTCNPAIHRVICEHSFAYLFCDEGQVIHVNGADYGRRDQTTCSSHRPASQLQNVYCSSPAGNVGERCNGKNSCVVSVSNSVFGDPCVGTFKYLEVAYTCLYSEIS</sequence>
<keyword evidence="3" id="KW-0677">Repeat</keyword>
<evidence type="ECO:0000256" key="3">
    <source>
        <dbReference type="ARBA" id="ARBA00022737"/>
    </source>
</evidence>
<dbReference type="InterPro" id="IPR043159">
    <property type="entry name" value="Lectin_gal-bd_sf"/>
</dbReference>
<protein>
    <recommendedName>
        <fullName evidence="4">SUEL-type lectin domain-containing protein</fullName>
    </recommendedName>
</protein>
<dbReference type="InterPro" id="IPR000922">
    <property type="entry name" value="Lectin_gal-bd_dom"/>
</dbReference>
<reference evidence="5" key="2">
    <citation type="submission" date="2025-09" db="UniProtKB">
        <authorList>
            <consortium name="Ensembl"/>
        </authorList>
    </citation>
    <scope>IDENTIFICATION</scope>
</reference>
<dbReference type="STRING" id="94237.ENSMMOP00000013833"/>
<evidence type="ECO:0000313" key="5">
    <source>
        <dbReference type="Ensembl" id="ENSMMOP00000013833.1"/>
    </source>
</evidence>
<dbReference type="Proteomes" id="UP000261620">
    <property type="component" value="Unplaced"/>
</dbReference>
<dbReference type="PROSITE" id="PS50228">
    <property type="entry name" value="SUEL_LECTIN"/>
    <property type="match status" value="1"/>
</dbReference>
<dbReference type="Ensembl" id="ENSMMOT00000014056.1">
    <property type="protein sequence ID" value="ENSMMOP00000013833.1"/>
    <property type="gene ID" value="ENSMMOG00000010586.1"/>
</dbReference>
<dbReference type="AlphaFoldDB" id="A0A3Q3WGG1"/>
<proteinExistence type="predicted"/>
<accession>A0A3Q3WGG1</accession>
<organism evidence="5 6">
    <name type="scientific">Mola mola</name>
    <name type="common">Ocean sunfish</name>
    <name type="synonym">Tetraodon mola</name>
    <dbReference type="NCBI Taxonomy" id="94237"/>
    <lineage>
        <taxon>Eukaryota</taxon>
        <taxon>Metazoa</taxon>
        <taxon>Chordata</taxon>
        <taxon>Craniata</taxon>
        <taxon>Vertebrata</taxon>
        <taxon>Euteleostomi</taxon>
        <taxon>Actinopterygii</taxon>
        <taxon>Neopterygii</taxon>
        <taxon>Teleostei</taxon>
        <taxon>Neoteleostei</taxon>
        <taxon>Acanthomorphata</taxon>
        <taxon>Eupercaria</taxon>
        <taxon>Tetraodontiformes</taxon>
        <taxon>Molidae</taxon>
        <taxon>Mola</taxon>
    </lineage>
</organism>
<keyword evidence="6" id="KW-1185">Reference proteome</keyword>
<evidence type="ECO:0000256" key="1">
    <source>
        <dbReference type="ARBA" id="ARBA00022546"/>
    </source>
</evidence>
<dbReference type="PANTHER" id="PTHR46780">
    <property type="entry name" value="PROTEIN EVA-1"/>
    <property type="match status" value="1"/>
</dbReference>
<dbReference type="GO" id="GO:0030246">
    <property type="term" value="F:carbohydrate binding"/>
    <property type="evidence" value="ECO:0007669"/>
    <property type="project" value="UniProtKB-KW"/>
</dbReference>
<evidence type="ECO:0000259" key="4">
    <source>
        <dbReference type="PROSITE" id="PS50228"/>
    </source>
</evidence>
<name>A0A3Q3WGG1_MOLML</name>
<dbReference type="Pfam" id="PF02140">
    <property type="entry name" value="SUEL_Lectin"/>
    <property type="match status" value="2"/>
</dbReference>
<dbReference type="Gene3D" id="2.60.120.740">
    <property type="match status" value="2"/>
</dbReference>
<reference evidence="5" key="1">
    <citation type="submission" date="2025-08" db="UniProtKB">
        <authorList>
            <consortium name="Ensembl"/>
        </authorList>
    </citation>
    <scope>IDENTIFICATION</scope>
</reference>
<dbReference type="FunFam" id="2.60.120.740:FF:000003">
    <property type="entry name" value="Protein eva-1 homolog C"/>
    <property type="match status" value="1"/>
</dbReference>
<dbReference type="OMA" id="NYGRTEN"/>
<keyword evidence="2" id="KW-0430">Lectin</keyword>
<evidence type="ECO:0000256" key="2">
    <source>
        <dbReference type="ARBA" id="ARBA00022734"/>
    </source>
</evidence>